<accession>A0AAN6NBS4</accession>
<evidence type="ECO:0000256" key="2">
    <source>
        <dbReference type="SAM" id="Phobius"/>
    </source>
</evidence>
<comment type="caution">
    <text evidence="3">The sequence shown here is derived from an EMBL/GenBank/DDBJ whole genome shotgun (WGS) entry which is preliminary data.</text>
</comment>
<dbReference type="Proteomes" id="UP001303473">
    <property type="component" value="Unassembled WGS sequence"/>
</dbReference>
<keyword evidence="2" id="KW-0472">Membrane</keyword>
<dbReference type="EMBL" id="MU853770">
    <property type="protein sequence ID" value="KAK3942871.1"/>
    <property type="molecule type" value="Genomic_DNA"/>
</dbReference>
<feature type="region of interest" description="Disordered" evidence="1">
    <location>
        <begin position="28"/>
        <end position="47"/>
    </location>
</feature>
<evidence type="ECO:0000256" key="1">
    <source>
        <dbReference type="SAM" id="MobiDB-lite"/>
    </source>
</evidence>
<reference evidence="4" key="1">
    <citation type="journal article" date="2023" name="Mol. Phylogenet. Evol.">
        <title>Genome-scale phylogeny and comparative genomics of the fungal order Sordariales.</title>
        <authorList>
            <person name="Hensen N."/>
            <person name="Bonometti L."/>
            <person name="Westerberg I."/>
            <person name="Brannstrom I.O."/>
            <person name="Guillou S."/>
            <person name="Cros-Aarteil S."/>
            <person name="Calhoun S."/>
            <person name="Haridas S."/>
            <person name="Kuo A."/>
            <person name="Mondo S."/>
            <person name="Pangilinan J."/>
            <person name="Riley R."/>
            <person name="LaButti K."/>
            <person name="Andreopoulos B."/>
            <person name="Lipzen A."/>
            <person name="Chen C."/>
            <person name="Yan M."/>
            <person name="Daum C."/>
            <person name="Ng V."/>
            <person name="Clum A."/>
            <person name="Steindorff A."/>
            <person name="Ohm R.A."/>
            <person name="Martin F."/>
            <person name="Silar P."/>
            <person name="Natvig D.O."/>
            <person name="Lalanne C."/>
            <person name="Gautier V."/>
            <person name="Ament-Velasquez S.L."/>
            <person name="Kruys A."/>
            <person name="Hutchinson M.I."/>
            <person name="Powell A.J."/>
            <person name="Barry K."/>
            <person name="Miller A.N."/>
            <person name="Grigoriev I.V."/>
            <person name="Debuchy R."/>
            <person name="Gladieux P."/>
            <person name="Hiltunen Thoren M."/>
            <person name="Johannesson H."/>
        </authorList>
    </citation>
    <scope>NUCLEOTIDE SEQUENCE [LARGE SCALE GENOMIC DNA]</scope>
    <source>
        <strain evidence="4">CBS 340.73</strain>
    </source>
</reference>
<protein>
    <submittedName>
        <fullName evidence="3">Uncharacterized protein</fullName>
    </submittedName>
</protein>
<organism evidence="3 4">
    <name type="scientific">Diplogelasinospora grovesii</name>
    <dbReference type="NCBI Taxonomy" id="303347"/>
    <lineage>
        <taxon>Eukaryota</taxon>
        <taxon>Fungi</taxon>
        <taxon>Dikarya</taxon>
        <taxon>Ascomycota</taxon>
        <taxon>Pezizomycotina</taxon>
        <taxon>Sordariomycetes</taxon>
        <taxon>Sordariomycetidae</taxon>
        <taxon>Sordariales</taxon>
        <taxon>Diplogelasinosporaceae</taxon>
        <taxon>Diplogelasinospora</taxon>
    </lineage>
</organism>
<name>A0AAN6NBS4_9PEZI</name>
<feature type="transmembrane region" description="Helical" evidence="2">
    <location>
        <begin position="61"/>
        <end position="78"/>
    </location>
</feature>
<evidence type="ECO:0000313" key="4">
    <source>
        <dbReference type="Proteomes" id="UP001303473"/>
    </source>
</evidence>
<evidence type="ECO:0000313" key="3">
    <source>
        <dbReference type="EMBL" id="KAK3942871.1"/>
    </source>
</evidence>
<keyword evidence="2" id="KW-0812">Transmembrane</keyword>
<sequence>MLSSRVITRVGASVARPSTTRAVVPRCQTRKVGTGPKNDTGLGGPGGQELYPFSNPVHRKYAMITAAGVLAACGWMYMKKRPENEKSTDATGAAK</sequence>
<keyword evidence="2" id="KW-1133">Transmembrane helix</keyword>
<gene>
    <name evidence="3" type="ORF">QBC46DRAFT_339123</name>
</gene>
<dbReference type="AlphaFoldDB" id="A0AAN6NBS4"/>
<proteinExistence type="predicted"/>
<keyword evidence="4" id="KW-1185">Reference proteome</keyword>